<dbReference type="GO" id="GO:0020037">
    <property type="term" value="F:heme binding"/>
    <property type="evidence" value="ECO:0007669"/>
    <property type="project" value="TreeGrafter"/>
</dbReference>
<dbReference type="SUPFAM" id="SSF81342">
    <property type="entry name" value="Transmembrane di-heme cytochromes"/>
    <property type="match status" value="1"/>
</dbReference>
<keyword evidence="4 6" id="KW-1133">Transmembrane helix</keyword>
<dbReference type="InterPro" id="IPR051542">
    <property type="entry name" value="Hydrogenase_cytochrome"/>
</dbReference>
<dbReference type="GO" id="GO:0022904">
    <property type="term" value="P:respiratory electron transport chain"/>
    <property type="evidence" value="ECO:0007669"/>
    <property type="project" value="InterPro"/>
</dbReference>
<feature type="domain" description="Cytochrome b561 bacterial/Ni-hydrogenase" evidence="7">
    <location>
        <begin position="26"/>
        <end position="215"/>
    </location>
</feature>
<dbReference type="EMBL" id="QLTK01000001">
    <property type="protein sequence ID" value="RAS39269.1"/>
    <property type="molecule type" value="Genomic_DNA"/>
</dbReference>
<dbReference type="Pfam" id="PF01292">
    <property type="entry name" value="Ni_hydr_CYTB"/>
    <property type="match status" value="1"/>
</dbReference>
<protein>
    <submittedName>
        <fullName evidence="8">Thiosulfate reductase cytochrome b subunit</fullName>
    </submittedName>
</protein>
<evidence type="ECO:0000259" key="7">
    <source>
        <dbReference type="Pfam" id="PF01292"/>
    </source>
</evidence>
<evidence type="ECO:0000256" key="1">
    <source>
        <dbReference type="ARBA" id="ARBA00004651"/>
    </source>
</evidence>
<dbReference type="RefSeq" id="WP_111929218.1">
    <property type="nucleotide sequence ID" value="NZ_CADFFP010000003.1"/>
</dbReference>
<organism evidence="8 9">
    <name type="scientific">Paraburkholderia bryophila</name>
    <dbReference type="NCBI Taxonomy" id="420952"/>
    <lineage>
        <taxon>Bacteria</taxon>
        <taxon>Pseudomonadati</taxon>
        <taxon>Pseudomonadota</taxon>
        <taxon>Betaproteobacteria</taxon>
        <taxon>Burkholderiales</taxon>
        <taxon>Burkholderiaceae</taxon>
        <taxon>Paraburkholderia</taxon>
    </lineage>
</organism>
<feature type="transmembrane region" description="Helical" evidence="6">
    <location>
        <begin position="142"/>
        <end position="162"/>
    </location>
</feature>
<evidence type="ECO:0000256" key="4">
    <source>
        <dbReference type="ARBA" id="ARBA00022989"/>
    </source>
</evidence>
<name>A0A329CXQ7_9BURK</name>
<dbReference type="InterPro" id="IPR016174">
    <property type="entry name" value="Di-haem_cyt_TM"/>
</dbReference>
<dbReference type="Proteomes" id="UP000248918">
    <property type="component" value="Unassembled WGS sequence"/>
</dbReference>
<reference evidence="8 9" key="1">
    <citation type="submission" date="2018-06" db="EMBL/GenBank/DDBJ databases">
        <title>Genomic Encyclopedia of Type Strains, Phase III (KMG-III): the genomes of soil and plant-associated and newly described type strains.</title>
        <authorList>
            <person name="Whitman W."/>
        </authorList>
    </citation>
    <scope>NUCLEOTIDE SEQUENCE [LARGE SCALE GENOMIC DNA]</scope>
    <source>
        <strain evidence="8 9">LMG 23644</strain>
    </source>
</reference>
<gene>
    <name evidence="8" type="ORF">BX591_101607</name>
</gene>
<dbReference type="PANTHER" id="PTHR30485">
    <property type="entry name" value="NI/FE-HYDROGENASE 1 B-TYPE CYTOCHROME SUBUNIT"/>
    <property type="match status" value="1"/>
</dbReference>
<feature type="transmembrane region" description="Helical" evidence="6">
    <location>
        <begin position="72"/>
        <end position="97"/>
    </location>
</feature>
<evidence type="ECO:0000256" key="3">
    <source>
        <dbReference type="ARBA" id="ARBA00022692"/>
    </source>
</evidence>
<sequence>MAIPHALRDSEPHLAPPAVPKPGAIHPVWVRVTHWLNALAAILMMLSGWRIYDASPIFPTFRFPPGITLGGWLGGALQWHFAAMWLLVFNGLLYLALNLASGRFVRKFLPVSPRAVLRDFIAALTGKLSHADLRVYNAVQKFAYLFVVCDLIALVLSGLAIWKSVQFPLLRELMGGYDNARIVHFCAMSLMAAFIAVHLAMVALVPRSLLAMLRGR</sequence>
<evidence type="ECO:0000313" key="9">
    <source>
        <dbReference type="Proteomes" id="UP000248918"/>
    </source>
</evidence>
<dbReference type="Gene3D" id="1.20.950.20">
    <property type="entry name" value="Transmembrane di-heme cytochromes, Chain C"/>
    <property type="match status" value="1"/>
</dbReference>
<keyword evidence="2" id="KW-1003">Cell membrane</keyword>
<dbReference type="PANTHER" id="PTHR30485:SF1">
    <property type="entry name" value="CYTOCHROME YDHU-RELATED"/>
    <property type="match status" value="1"/>
</dbReference>
<feature type="transmembrane region" description="Helical" evidence="6">
    <location>
        <begin position="35"/>
        <end position="52"/>
    </location>
</feature>
<comment type="subcellular location">
    <subcellularLocation>
        <location evidence="1">Cell membrane</location>
        <topology evidence="1">Multi-pass membrane protein</topology>
    </subcellularLocation>
</comment>
<dbReference type="STRING" id="1169143.GCA_000383275_00396"/>
<keyword evidence="5 6" id="KW-0472">Membrane</keyword>
<dbReference type="GO" id="GO:0005886">
    <property type="term" value="C:plasma membrane"/>
    <property type="evidence" value="ECO:0007669"/>
    <property type="project" value="UniProtKB-SubCell"/>
</dbReference>
<comment type="caution">
    <text evidence="8">The sequence shown here is derived from an EMBL/GenBank/DDBJ whole genome shotgun (WGS) entry which is preliminary data.</text>
</comment>
<proteinExistence type="predicted"/>
<evidence type="ECO:0000313" key="8">
    <source>
        <dbReference type="EMBL" id="RAS39269.1"/>
    </source>
</evidence>
<keyword evidence="3 6" id="KW-0812">Transmembrane</keyword>
<dbReference type="InterPro" id="IPR011577">
    <property type="entry name" value="Cyt_b561_bac/Ni-Hgenase"/>
</dbReference>
<evidence type="ECO:0000256" key="2">
    <source>
        <dbReference type="ARBA" id="ARBA00022475"/>
    </source>
</evidence>
<feature type="transmembrane region" description="Helical" evidence="6">
    <location>
        <begin position="182"/>
        <end position="206"/>
    </location>
</feature>
<accession>A0A329CXQ7</accession>
<evidence type="ECO:0000256" key="6">
    <source>
        <dbReference type="SAM" id="Phobius"/>
    </source>
</evidence>
<evidence type="ECO:0000256" key="5">
    <source>
        <dbReference type="ARBA" id="ARBA00023136"/>
    </source>
</evidence>
<dbReference type="GO" id="GO:0009055">
    <property type="term" value="F:electron transfer activity"/>
    <property type="evidence" value="ECO:0007669"/>
    <property type="project" value="InterPro"/>
</dbReference>
<dbReference type="AlphaFoldDB" id="A0A329CXQ7"/>
<dbReference type="OrthoDB" id="197262at2"/>